<dbReference type="InterPro" id="IPR040632">
    <property type="entry name" value="Sulfotransfer_4"/>
</dbReference>
<protein>
    <submittedName>
        <fullName evidence="2">Uncharacterized protein</fullName>
    </submittedName>
</protein>
<dbReference type="InterPro" id="IPR027417">
    <property type="entry name" value="P-loop_NTPase"/>
</dbReference>
<evidence type="ECO:0000313" key="3">
    <source>
        <dbReference type="Proteomes" id="UP001642484"/>
    </source>
</evidence>
<keyword evidence="1" id="KW-0472">Membrane</keyword>
<comment type="caution">
    <text evidence="2">The sequence shown here is derived from an EMBL/GenBank/DDBJ whole genome shotgun (WGS) entry which is preliminary data.</text>
</comment>
<dbReference type="EMBL" id="CAXAMN010023840">
    <property type="protein sequence ID" value="CAK9081494.1"/>
    <property type="molecule type" value="Genomic_DNA"/>
</dbReference>
<keyword evidence="3" id="KW-1185">Reference proteome</keyword>
<proteinExistence type="predicted"/>
<accession>A0ABP0PZV9</accession>
<dbReference type="Proteomes" id="UP001642484">
    <property type="component" value="Unassembled WGS sequence"/>
</dbReference>
<keyword evidence="1" id="KW-1133">Transmembrane helix</keyword>
<reference evidence="2 3" key="1">
    <citation type="submission" date="2024-02" db="EMBL/GenBank/DDBJ databases">
        <authorList>
            <person name="Chen Y."/>
            <person name="Shah S."/>
            <person name="Dougan E. K."/>
            <person name="Thang M."/>
            <person name="Chan C."/>
        </authorList>
    </citation>
    <scope>NUCLEOTIDE SEQUENCE [LARGE SCALE GENOMIC DNA]</scope>
</reference>
<dbReference type="Gene3D" id="3.40.50.300">
    <property type="entry name" value="P-loop containing nucleotide triphosphate hydrolases"/>
    <property type="match status" value="1"/>
</dbReference>
<sequence length="339" mass="39414">MTFPRAFYLASLLDGTCAEDTSWRRSVRLMATFLGLDFVEQRQSGKLEILGAGFSGSGAKSLQIALEKLGHKIYDIRSIIQWGHASAWIATAKELRDGNRSRLEQMLSMLEDLGYTATMDFPMNLFASEIAETRPSTKVIMTVRRDEEWVTSWANMNDILSPLVVRPWNWLLDLKFNQQLLKVLWDFDWPFPSYPDHIWRPLPWFEIVTSLPAFAAEKREDWVSLHRQVRLRLEQNVSSKRFLVFEVQSGWQPLLEFLAVHDAVLAISSFPHANQIAGLRAARTMLDMIAVTLPLWLILAVWLLPRLSVKLCCCFIRWTPRFNVARRIWRWKHPKSKTR</sequence>
<evidence type="ECO:0000256" key="1">
    <source>
        <dbReference type="SAM" id="Phobius"/>
    </source>
</evidence>
<dbReference type="PANTHER" id="PTHR36978">
    <property type="entry name" value="P-LOOP CONTAINING NUCLEOTIDE TRIPHOSPHATE HYDROLASE"/>
    <property type="match status" value="1"/>
</dbReference>
<keyword evidence="1" id="KW-0812">Transmembrane</keyword>
<evidence type="ECO:0000313" key="2">
    <source>
        <dbReference type="EMBL" id="CAK9081494.1"/>
    </source>
</evidence>
<name>A0ABP0PZV9_9DINO</name>
<dbReference type="Pfam" id="PF17784">
    <property type="entry name" value="Sulfotransfer_4"/>
    <property type="match status" value="1"/>
</dbReference>
<dbReference type="PANTHER" id="PTHR36978:SF4">
    <property type="entry name" value="P-LOOP CONTAINING NUCLEOSIDE TRIPHOSPHATE HYDROLASE PROTEIN"/>
    <property type="match status" value="1"/>
</dbReference>
<feature type="transmembrane region" description="Helical" evidence="1">
    <location>
        <begin position="285"/>
        <end position="304"/>
    </location>
</feature>
<organism evidence="2 3">
    <name type="scientific">Durusdinium trenchii</name>
    <dbReference type="NCBI Taxonomy" id="1381693"/>
    <lineage>
        <taxon>Eukaryota</taxon>
        <taxon>Sar</taxon>
        <taxon>Alveolata</taxon>
        <taxon>Dinophyceae</taxon>
        <taxon>Suessiales</taxon>
        <taxon>Symbiodiniaceae</taxon>
        <taxon>Durusdinium</taxon>
    </lineage>
</organism>
<gene>
    <name evidence="2" type="ORF">CCMP2556_LOCUS39873</name>
</gene>